<evidence type="ECO:0000313" key="2">
    <source>
        <dbReference type="EMBL" id="KAA3481780.1"/>
    </source>
</evidence>
<sequence length="95" mass="10810">MKKRVDVFTLSICSLVVFPKALGHIDETVSDLFDRFDKRILECMLESGRWQIYRVCATFVAMVPQPFLESGKGLISNLFRKLFSPEIDSGYAETG</sequence>
<evidence type="ECO:0000256" key="1">
    <source>
        <dbReference type="SAM" id="SignalP"/>
    </source>
</evidence>
<accession>A0A5B6WJC1</accession>
<feature type="chain" id="PRO_5022783882" evidence="1">
    <location>
        <begin position="24"/>
        <end position="95"/>
    </location>
</feature>
<keyword evidence="1" id="KW-0732">Signal</keyword>
<organism evidence="2 3">
    <name type="scientific">Gossypium australe</name>
    <dbReference type="NCBI Taxonomy" id="47621"/>
    <lineage>
        <taxon>Eukaryota</taxon>
        <taxon>Viridiplantae</taxon>
        <taxon>Streptophyta</taxon>
        <taxon>Embryophyta</taxon>
        <taxon>Tracheophyta</taxon>
        <taxon>Spermatophyta</taxon>
        <taxon>Magnoliopsida</taxon>
        <taxon>eudicotyledons</taxon>
        <taxon>Gunneridae</taxon>
        <taxon>Pentapetalae</taxon>
        <taxon>rosids</taxon>
        <taxon>malvids</taxon>
        <taxon>Malvales</taxon>
        <taxon>Malvaceae</taxon>
        <taxon>Malvoideae</taxon>
        <taxon>Gossypium</taxon>
    </lineage>
</organism>
<keyword evidence="3" id="KW-1185">Reference proteome</keyword>
<dbReference type="EMBL" id="SMMG02000003">
    <property type="protein sequence ID" value="KAA3481780.1"/>
    <property type="molecule type" value="Genomic_DNA"/>
</dbReference>
<dbReference type="Proteomes" id="UP000325315">
    <property type="component" value="Unassembled WGS sequence"/>
</dbReference>
<comment type="caution">
    <text evidence="2">The sequence shown here is derived from an EMBL/GenBank/DDBJ whole genome shotgun (WGS) entry which is preliminary data.</text>
</comment>
<name>A0A5B6WJC1_9ROSI</name>
<reference evidence="2" key="1">
    <citation type="submission" date="2019-08" db="EMBL/GenBank/DDBJ databases">
        <authorList>
            <person name="Liu F."/>
        </authorList>
    </citation>
    <scope>NUCLEOTIDE SEQUENCE [LARGE SCALE GENOMIC DNA]</scope>
    <source>
        <strain evidence="2">PA1801</strain>
        <tissue evidence="2">Leaf</tissue>
    </source>
</reference>
<dbReference type="AlphaFoldDB" id="A0A5B6WJC1"/>
<gene>
    <name evidence="2" type="ORF">EPI10_022118</name>
</gene>
<protein>
    <submittedName>
        <fullName evidence="2">Spindle pole body component 110-like protein</fullName>
    </submittedName>
</protein>
<evidence type="ECO:0000313" key="3">
    <source>
        <dbReference type="Proteomes" id="UP000325315"/>
    </source>
</evidence>
<feature type="signal peptide" evidence="1">
    <location>
        <begin position="1"/>
        <end position="23"/>
    </location>
</feature>
<proteinExistence type="predicted"/>